<feature type="compositionally biased region" description="Basic and acidic residues" evidence="1">
    <location>
        <begin position="65"/>
        <end position="88"/>
    </location>
</feature>
<dbReference type="PATRIC" id="fig|797299.3.peg.1118"/>
<name>W0JPI7_9EURY</name>
<dbReference type="InterPro" id="IPR052944">
    <property type="entry name" value="Sporulation_related"/>
</dbReference>
<dbReference type="GeneID" id="25144881"/>
<dbReference type="KEGG" id="hlr:HALLA_10445"/>
<protein>
    <recommendedName>
        <fullName evidence="4">DUF2092 domain-containing protein</fullName>
    </recommendedName>
</protein>
<dbReference type="PROSITE" id="PS51257">
    <property type="entry name" value="PROKAR_LIPOPROTEIN"/>
    <property type="match status" value="1"/>
</dbReference>
<dbReference type="InterPro" id="IPR029046">
    <property type="entry name" value="LolA/LolB/LppX"/>
</dbReference>
<proteinExistence type="predicted"/>
<accession>W0JPI7</accession>
<dbReference type="AlphaFoldDB" id="W0JPI7"/>
<feature type="region of interest" description="Disordered" evidence="1">
    <location>
        <begin position="65"/>
        <end position="90"/>
    </location>
</feature>
<dbReference type="eggNOG" id="arCOG02470">
    <property type="taxonomic scope" value="Archaea"/>
</dbReference>
<dbReference type="PANTHER" id="PTHR37507">
    <property type="entry name" value="SPORULATION PROTEIN YDCC"/>
    <property type="match status" value="1"/>
</dbReference>
<dbReference type="EMBL" id="CP007055">
    <property type="protein sequence ID" value="AHF99206.1"/>
    <property type="molecule type" value="Genomic_DNA"/>
</dbReference>
<dbReference type="HOGENOM" id="CLU_709068_0_0_2"/>
<evidence type="ECO:0000256" key="1">
    <source>
        <dbReference type="SAM" id="MobiDB-lite"/>
    </source>
</evidence>
<dbReference type="PANTHER" id="PTHR37507:SF2">
    <property type="entry name" value="SPORULATION PROTEIN YDCC"/>
    <property type="match status" value="1"/>
</dbReference>
<dbReference type="Proteomes" id="UP000019024">
    <property type="component" value="Chromosome"/>
</dbReference>
<evidence type="ECO:0000313" key="3">
    <source>
        <dbReference type="Proteomes" id="UP000019024"/>
    </source>
</evidence>
<reference evidence="2 3" key="1">
    <citation type="submission" date="2014-01" db="EMBL/GenBank/DDBJ databases">
        <authorList>
            <consortium name="DOE Joint Genome Institute"/>
            <person name="Anderson I."/>
            <person name="Huntemann M."/>
            <person name="Han J."/>
            <person name="Chen A."/>
            <person name="Kyrpides N."/>
            <person name="Mavromatis K."/>
            <person name="Markowitz V."/>
            <person name="Palaniappan K."/>
            <person name="Ivanova N."/>
            <person name="Schaumberg A."/>
            <person name="Pati A."/>
            <person name="Liolios K."/>
            <person name="Nordberg H.P."/>
            <person name="Cantor M.N."/>
            <person name="Hua S.X."/>
            <person name="Woyke T."/>
        </authorList>
    </citation>
    <scope>NUCLEOTIDE SEQUENCE [LARGE SCALE GENOMIC DNA]</scope>
    <source>
        <strain evidence="2 3">XH-48</strain>
    </source>
</reference>
<dbReference type="RefSeq" id="WP_049952418.1">
    <property type="nucleotide sequence ID" value="NZ_CP007055.1"/>
</dbReference>
<dbReference type="OrthoDB" id="137725at2157"/>
<evidence type="ECO:0000313" key="2">
    <source>
        <dbReference type="EMBL" id="AHF99206.1"/>
    </source>
</evidence>
<keyword evidence="3" id="KW-1185">Reference proteome</keyword>
<evidence type="ECO:0008006" key="4">
    <source>
        <dbReference type="Google" id="ProtNLM"/>
    </source>
</evidence>
<dbReference type="SUPFAM" id="SSF89392">
    <property type="entry name" value="Prokaryotic lipoproteins and lipoprotein localization factors"/>
    <property type="match status" value="1"/>
</dbReference>
<gene>
    <name evidence="2" type="ORF">HALLA_10445</name>
</gene>
<dbReference type="STRING" id="797299.HALLA_10445"/>
<sequence length="382" mass="42416">MRRRRLIVAGASTALAGCFEDTSSEEAPASDDLVREAIDARGEINDLAAIRTMTAETPEEAIERRERLFQRPPDAQRREVLESSDSRAPEGMVSVRNQEVTWGYNPTTETVLERHHPNRFVADRTRLVLESLLEDYDLAYDGTDTVDNSEAHVVEATPKSDDEVGRSIELLVGETVYAIPLEAADSAEVDEAEVVRTIWIGDEHRYPIKEQTVVETDERTLHSLTVTYDELAINEGLEDGTFTYDPPSDAEVKSIGAEPIGIFDTPEAAAKILPFDLPDPAIPDDFELDRITVLDRGFGTTATSWYVEPTTPERELFVAVRETSRFDPDALTPIDIDGNEAYLRAGDLESVFWECEDVSYEVSSPHPGEPLEEIAASIGCPK</sequence>
<organism evidence="2 3">
    <name type="scientific">Halostagnicola larsenii XH-48</name>
    <dbReference type="NCBI Taxonomy" id="797299"/>
    <lineage>
        <taxon>Archaea</taxon>
        <taxon>Methanobacteriati</taxon>
        <taxon>Methanobacteriota</taxon>
        <taxon>Stenosarchaea group</taxon>
        <taxon>Halobacteria</taxon>
        <taxon>Halobacteriales</taxon>
        <taxon>Natrialbaceae</taxon>
        <taxon>Halostagnicola</taxon>
    </lineage>
</organism>
<dbReference type="Gene3D" id="2.50.20.10">
    <property type="entry name" value="Lipoprotein localisation LolA/LolB/LppX"/>
    <property type="match status" value="1"/>
</dbReference>